<organism evidence="1 2">
    <name type="scientific">Caballeronia hypogeia</name>
    <dbReference type="NCBI Taxonomy" id="1777140"/>
    <lineage>
        <taxon>Bacteria</taxon>
        <taxon>Pseudomonadati</taxon>
        <taxon>Pseudomonadota</taxon>
        <taxon>Betaproteobacteria</taxon>
        <taxon>Burkholderiales</taxon>
        <taxon>Burkholderiaceae</taxon>
        <taxon>Caballeronia</taxon>
    </lineage>
</organism>
<evidence type="ECO:0000313" key="2">
    <source>
        <dbReference type="Proteomes" id="UP000054851"/>
    </source>
</evidence>
<dbReference type="AlphaFoldDB" id="A0A158DTA9"/>
<name>A0A158DTA9_9BURK</name>
<protein>
    <submittedName>
        <fullName evidence="1">Uncharacterized protein</fullName>
    </submittedName>
</protein>
<dbReference type="EMBL" id="FCOA02000062">
    <property type="protein sequence ID" value="SAK97852.1"/>
    <property type="molecule type" value="Genomic_DNA"/>
</dbReference>
<dbReference type="Proteomes" id="UP000054851">
    <property type="component" value="Unassembled WGS sequence"/>
</dbReference>
<proteinExistence type="predicted"/>
<dbReference type="RefSeq" id="WP_061172518.1">
    <property type="nucleotide sequence ID" value="NZ_FCOA02000062.1"/>
</dbReference>
<keyword evidence="2" id="KW-1185">Reference proteome</keyword>
<comment type="caution">
    <text evidence="1">The sequence shown here is derived from an EMBL/GenBank/DDBJ whole genome shotgun (WGS) entry which is preliminary data.</text>
</comment>
<accession>A0A158DTA9</accession>
<sequence length="174" mass="18670">MSLLRKKETASTAGVQFDINAIVAEAQALPKVVQRPTFRDGAVYADAIARSVGMWAYQNAAALKYQGDSVETLTAKIAEVSAQRGEQNRIATEARLAIHKEVGGFEGLHMARLAGLSPTVDPDTFARQRAAEGEAHRLGTEMNNLQPQLHAAKQHEAIKQEAAAIVAALLSVLD</sequence>
<evidence type="ECO:0000313" key="1">
    <source>
        <dbReference type="EMBL" id="SAK97852.1"/>
    </source>
</evidence>
<gene>
    <name evidence="1" type="ORF">AWB79_07526</name>
</gene>
<reference evidence="1" key="1">
    <citation type="submission" date="2016-01" db="EMBL/GenBank/DDBJ databases">
        <authorList>
            <person name="Peeters C."/>
        </authorList>
    </citation>
    <scope>NUCLEOTIDE SEQUENCE</scope>
    <source>
        <strain evidence="1">LMG 29322</strain>
    </source>
</reference>
<dbReference type="STRING" id="1777140.AWB79_07526"/>